<protein>
    <submittedName>
        <fullName evidence="1">Uncharacterized protein</fullName>
    </submittedName>
</protein>
<dbReference type="AlphaFoldDB" id="A0A0F8ZMR7"/>
<comment type="caution">
    <text evidence="1">The sequence shown here is derived from an EMBL/GenBank/DDBJ whole genome shotgun (WGS) entry which is preliminary data.</text>
</comment>
<sequence>MDATVFISQASVALVATNGAWFFDGVFTVVGFTAGNVNCWANGSVGVVKGVSVMANALTVTFTEGSSHVFKLSVQMSIAGLNKFVKCHQLIIQEVA</sequence>
<dbReference type="EMBL" id="LAZR01059482">
    <property type="protein sequence ID" value="KKK67699.1"/>
    <property type="molecule type" value="Genomic_DNA"/>
</dbReference>
<reference evidence="1" key="1">
    <citation type="journal article" date="2015" name="Nature">
        <title>Complex archaea that bridge the gap between prokaryotes and eukaryotes.</title>
        <authorList>
            <person name="Spang A."/>
            <person name="Saw J.H."/>
            <person name="Jorgensen S.L."/>
            <person name="Zaremba-Niedzwiedzka K."/>
            <person name="Martijn J."/>
            <person name="Lind A.E."/>
            <person name="van Eijk R."/>
            <person name="Schleper C."/>
            <person name="Guy L."/>
            <person name="Ettema T.J."/>
        </authorList>
    </citation>
    <scope>NUCLEOTIDE SEQUENCE</scope>
</reference>
<name>A0A0F8ZMR7_9ZZZZ</name>
<organism evidence="1">
    <name type="scientific">marine sediment metagenome</name>
    <dbReference type="NCBI Taxonomy" id="412755"/>
    <lineage>
        <taxon>unclassified sequences</taxon>
        <taxon>metagenomes</taxon>
        <taxon>ecological metagenomes</taxon>
    </lineage>
</organism>
<gene>
    <name evidence="1" type="ORF">LCGC14_2951460</name>
</gene>
<proteinExistence type="predicted"/>
<accession>A0A0F8ZMR7</accession>
<evidence type="ECO:0000313" key="1">
    <source>
        <dbReference type="EMBL" id="KKK67699.1"/>
    </source>
</evidence>